<dbReference type="Gene3D" id="3.20.20.70">
    <property type="entry name" value="Aldolase class I"/>
    <property type="match status" value="1"/>
</dbReference>
<comment type="similarity">
    <text evidence="4">Belongs to the PNP synthase family.</text>
</comment>
<feature type="binding site" evidence="4">
    <location>
        <position position="55"/>
    </location>
    <ligand>
        <name>1-deoxy-D-xylulose 5-phosphate</name>
        <dbReference type="ChEBI" id="CHEBI:57792"/>
    </ligand>
</feature>
<dbReference type="AlphaFoldDB" id="A0A839UKE6"/>
<gene>
    <name evidence="4" type="primary">pdxJ</name>
    <name evidence="6" type="ORF">FHS30_001287</name>
</gene>
<evidence type="ECO:0000256" key="2">
    <source>
        <dbReference type="ARBA" id="ARBA00022679"/>
    </source>
</evidence>
<keyword evidence="1 4" id="KW-0963">Cytoplasm</keyword>
<dbReference type="CDD" id="cd00003">
    <property type="entry name" value="PNPsynthase"/>
    <property type="match status" value="1"/>
</dbReference>
<dbReference type="NCBIfam" id="TIGR00559">
    <property type="entry name" value="pdxJ"/>
    <property type="match status" value="1"/>
</dbReference>
<evidence type="ECO:0000256" key="5">
    <source>
        <dbReference type="NCBIfam" id="TIGR00559"/>
    </source>
</evidence>
<dbReference type="NCBIfam" id="NF003626">
    <property type="entry name" value="PRK05265.1-4"/>
    <property type="match status" value="1"/>
</dbReference>
<feature type="active site" description="Proton acceptor" evidence="4">
    <location>
        <position position="77"/>
    </location>
</feature>
<reference evidence="6 7" key="1">
    <citation type="submission" date="2020-08" db="EMBL/GenBank/DDBJ databases">
        <title>Genomic Encyclopedia of Type Strains, Phase III (KMG-III): the genomes of soil and plant-associated and newly described type strains.</title>
        <authorList>
            <person name="Whitman W."/>
        </authorList>
    </citation>
    <scope>NUCLEOTIDE SEQUENCE [LARGE SCALE GENOMIC DNA]</scope>
    <source>
        <strain evidence="6 7">CECT 8571</strain>
    </source>
</reference>
<feature type="active site" description="Proton acceptor" evidence="4">
    <location>
        <position position="48"/>
    </location>
</feature>
<dbReference type="Pfam" id="PF03740">
    <property type="entry name" value="PdxJ"/>
    <property type="match status" value="1"/>
</dbReference>
<keyword evidence="7" id="KW-1185">Reference proteome</keyword>
<comment type="caution">
    <text evidence="4">Lacks conserved residue(s) required for the propagation of feature annotation.</text>
</comment>
<comment type="subcellular location">
    <subcellularLocation>
        <location evidence="4">Cytoplasm</location>
    </subcellularLocation>
</comment>
<dbReference type="GO" id="GO:0005829">
    <property type="term" value="C:cytosol"/>
    <property type="evidence" value="ECO:0007669"/>
    <property type="project" value="TreeGrafter"/>
</dbReference>
<protein>
    <recommendedName>
        <fullName evidence="4 5">Pyridoxine 5'-phosphate synthase</fullName>
        <shortName evidence="4">PNP synthase</shortName>
        <ecNumber evidence="4 5">2.6.99.2</ecNumber>
    </recommendedName>
</protein>
<dbReference type="UniPathway" id="UPA00244">
    <property type="reaction ID" value="UER00313"/>
</dbReference>
<feature type="binding site" evidence="4">
    <location>
        <position position="12"/>
    </location>
    <ligand>
        <name>3-amino-2-oxopropyl phosphate</name>
        <dbReference type="ChEBI" id="CHEBI:57279"/>
    </ligand>
</feature>
<feature type="binding site" evidence="4">
    <location>
        <position position="114"/>
    </location>
    <ligand>
        <name>1-deoxy-D-xylulose 5-phosphate</name>
        <dbReference type="ChEBI" id="CHEBI:57792"/>
    </ligand>
</feature>
<dbReference type="PANTHER" id="PTHR30456">
    <property type="entry name" value="PYRIDOXINE 5'-PHOSPHATE SYNTHASE"/>
    <property type="match status" value="1"/>
</dbReference>
<feature type="binding site" evidence="4">
    <location>
        <position position="50"/>
    </location>
    <ligand>
        <name>1-deoxy-D-xylulose 5-phosphate</name>
        <dbReference type="ChEBI" id="CHEBI:57792"/>
    </ligand>
</feature>
<evidence type="ECO:0000256" key="3">
    <source>
        <dbReference type="ARBA" id="ARBA00023096"/>
    </source>
</evidence>
<comment type="function">
    <text evidence="4">Catalyzes the complicated ring closure reaction between the two acyclic compounds 1-deoxy-D-xylulose-5-phosphate (DXP) and 3-amino-2-oxopropyl phosphate (1-amino-acetone-3-phosphate or AAP) to form pyridoxine 5'-phosphate (PNP) and inorganic phosphate.</text>
</comment>
<organism evidence="6 7">
    <name type="scientific">Simiduia aestuariiviva</name>
    <dbReference type="NCBI Taxonomy" id="1510459"/>
    <lineage>
        <taxon>Bacteria</taxon>
        <taxon>Pseudomonadati</taxon>
        <taxon>Pseudomonadota</taxon>
        <taxon>Gammaproteobacteria</taxon>
        <taxon>Cellvibrionales</taxon>
        <taxon>Cellvibrionaceae</taxon>
        <taxon>Simiduia</taxon>
    </lineage>
</organism>
<evidence type="ECO:0000313" key="6">
    <source>
        <dbReference type="EMBL" id="MBB3168103.1"/>
    </source>
</evidence>
<dbReference type="InterPro" id="IPR004569">
    <property type="entry name" value="PyrdxlP_synth_PdxJ"/>
</dbReference>
<evidence type="ECO:0000313" key="7">
    <source>
        <dbReference type="Proteomes" id="UP000559987"/>
    </source>
</evidence>
<comment type="catalytic activity">
    <reaction evidence="4">
        <text>3-amino-2-oxopropyl phosphate + 1-deoxy-D-xylulose 5-phosphate = pyridoxine 5'-phosphate + phosphate + 2 H2O + H(+)</text>
        <dbReference type="Rhea" id="RHEA:15265"/>
        <dbReference type="ChEBI" id="CHEBI:15377"/>
        <dbReference type="ChEBI" id="CHEBI:15378"/>
        <dbReference type="ChEBI" id="CHEBI:43474"/>
        <dbReference type="ChEBI" id="CHEBI:57279"/>
        <dbReference type="ChEBI" id="CHEBI:57792"/>
        <dbReference type="ChEBI" id="CHEBI:58589"/>
        <dbReference type="EC" id="2.6.99.2"/>
    </reaction>
</comment>
<dbReference type="SUPFAM" id="SSF63892">
    <property type="entry name" value="Pyridoxine 5'-phosphate synthase"/>
    <property type="match status" value="1"/>
</dbReference>
<dbReference type="Proteomes" id="UP000559987">
    <property type="component" value="Unassembled WGS sequence"/>
</dbReference>
<accession>A0A839UKE6</accession>
<comment type="pathway">
    <text evidence="4">Cofactor biosynthesis; pyridoxine 5'-phosphate biosynthesis; pyridoxine 5'-phosphate from D-erythrose 4-phosphate: step 5/5.</text>
</comment>
<feature type="active site" description="Proton donor" evidence="4">
    <location>
        <position position="207"/>
    </location>
</feature>
<evidence type="ECO:0000256" key="1">
    <source>
        <dbReference type="ARBA" id="ARBA00022490"/>
    </source>
</evidence>
<evidence type="ECO:0000256" key="4">
    <source>
        <dbReference type="HAMAP-Rule" id="MF_00279"/>
    </source>
</evidence>
<dbReference type="RefSeq" id="WP_183909533.1">
    <property type="nucleotide sequence ID" value="NZ_JACHXZ010000002.1"/>
</dbReference>
<proteinExistence type="inferred from homology"/>
<dbReference type="GO" id="GO:0008615">
    <property type="term" value="P:pyridoxine biosynthetic process"/>
    <property type="evidence" value="ECO:0007669"/>
    <property type="project" value="UniProtKB-UniRule"/>
</dbReference>
<dbReference type="HAMAP" id="MF_00279">
    <property type="entry name" value="PdxJ"/>
    <property type="match status" value="1"/>
</dbReference>
<feature type="binding site" evidence="4">
    <location>
        <position position="23"/>
    </location>
    <ligand>
        <name>3-amino-2-oxopropyl phosphate</name>
        <dbReference type="ChEBI" id="CHEBI:57279"/>
    </ligand>
</feature>
<sequence>MPHANATALSINLNKIALIRNSREGNFPDVCEHAQRCIDLGADGITVHPRPDQRHIRAEDVRQLAKLVSPQVEFNVEGNPFAPALGSYPGFMALVAETLPAQCTLVPDSDAQLTSDHGFDLRSSATALKPIIAELKQQGMRVSLFMDPDPDQIKRAADIGADRIELYTGPFAAAHKAQAPELAQLLTRFAEAAHAAAELGLGVNAGHDLNLHNLATFRDAVTPLLEVSIGHAFTVDCIAMGMPAAMAAYLERCR</sequence>
<dbReference type="PANTHER" id="PTHR30456:SF0">
    <property type="entry name" value="PYRIDOXINE 5'-PHOSPHATE SYNTHASE"/>
    <property type="match status" value="1"/>
</dbReference>
<feature type="binding site" evidence="4">
    <location>
        <begin position="230"/>
        <end position="231"/>
    </location>
    <ligand>
        <name>3-amino-2-oxopropyl phosphate</name>
        <dbReference type="ChEBI" id="CHEBI:57279"/>
    </ligand>
</feature>
<keyword evidence="3 4" id="KW-0664">Pyridoxine biosynthesis</keyword>
<feature type="binding site" evidence="4">
    <location>
        <position position="208"/>
    </location>
    <ligand>
        <name>3-amino-2-oxopropyl phosphate</name>
        <dbReference type="ChEBI" id="CHEBI:57279"/>
    </ligand>
</feature>
<keyword evidence="2 4" id="KW-0808">Transferase</keyword>
<comment type="subunit">
    <text evidence="4">Homooctamer; tetramer of dimers.</text>
</comment>
<dbReference type="InterPro" id="IPR013785">
    <property type="entry name" value="Aldolase_TIM"/>
</dbReference>
<dbReference type="InterPro" id="IPR036130">
    <property type="entry name" value="Pyridoxine-5'_phos_synth"/>
</dbReference>
<dbReference type="EC" id="2.6.99.2" evidence="4 5"/>
<name>A0A839UKE6_9GAMM</name>
<dbReference type="GO" id="GO:0033856">
    <property type="term" value="F:pyridoxine 5'-phosphate synthase activity"/>
    <property type="evidence" value="ECO:0007669"/>
    <property type="project" value="UniProtKB-UniRule"/>
</dbReference>
<comment type="caution">
    <text evidence="6">The sequence shown here is derived from an EMBL/GenBank/DDBJ whole genome shotgun (WGS) entry which is preliminary data.</text>
</comment>
<feature type="site" description="Transition state stabilizer" evidence="4">
    <location>
        <position position="165"/>
    </location>
</feature>
<dbReference type="EMBL" id="JACHXZ010000002">
    <property type="protein sequence ID" value="MBB3168103.1"/>
    <property type="molecule type" value="Genomic_DNA"/>
</dbReference>